<dbReference type="KEGG" id="psul:AU252_22315"/>
<dbReference type="Gene3D" id="3.40.605.10">
    <property type="entry name" value="Aldehyde Dehydrogenase, Chain A, domain 1"/>
    <property type="match status" value="1"/>
</dbReference>
<feature type="domain" description="Aldehyde dehydrogenase" evidence="5">
    <location>
        <begin position="18"/>
        <end position="463"/>
    </location>
</feature>
<dbReference type="InterPro" id="IPR015657">
    <property type="entry name" value="Aminobutyraldehyde_DH"/>
</dbReference>
<dbReference type="InterPro" id="IPR016162">
    <property type="entry name" value="Ald_DH_N"/>
</dbReference>
<name>A0A0U2XIK1_9MICC</name>
<dbReference type="FunFam" id="3.40.605.10:FF:000007">
    <property type="entry name" value="NAD/NADP-dependent betaine aldehyde dehydrogenase"/>
    <property type="match status" value="1"/>
</dbReference>
<dbReference type="Gene3D" id="3.40.309.10">
    <property type="entry name" value="Aldehyde Dehydrogenase, Chain A, domain 2"/>
    <property type="match status" value="1"/>
</dbReference>
<proteinExistence type="inferred from homology"/>
<evidence type="ECO:0000256" key="1">
    <source>
        <dbReference type="ARBA" id="ARBA00009986"/>
    </source>
</evidence>
<dbReference type="EMBL" id="CP013747">
    <property type="protein sequence ID" value="ALV43570.1"/>
    <property type="molecule type" value="Genomic_DNA"/>
</dbReference>
<sequence>MITLKNIINGQAVDAPASLPFFDPATGLQIGSAPDSDAAAVDLAFQAAQQAFKRYKRTTPGERQAMLLKLADLIEANVDSLLEAEVACTGKPRAATRELEILRGADQLRFFAGACRVVSGTASTEYVEGFTSSIRREPLGVVAQITPWNYPFMMAIWKIGPALAAGNTLVLKPADTTPWSTVILGELAQQAFPAGVVNVVCGGRGTGAAMVEHEIPEMVSITGSTRAGAQVMSAAAKTLKDVHLELGGKAPAIVFADVDIARTAQEIALSAFFNAGQDCTAVTRVLVEQSIHTEFAAALGAAAAALTVGGDDADLGPLNSAAQLERVEGFMTRLPANATVLSGGKRTGTGYYFEPTVIDGVFQSDEVVCDEVFGPVLTVQPFATEEEAIELANGTKYALASSVWSENHGVVTRVSMELDFGAVWINCHQVIPAEAPHGGFKHSGTGKDLSVFGLEDYTRIKSVTTSHR</sequence>
<dbReference type="STRING" id="121292.AU252_22315"/>
<dbReference type="InterPro" id="IPR015590">
    <property type="entry name" value="Aldehyde_DH_dom"/>
</dbReference>
<dbReference type="RefSeq" id="WP_058932572.1">
    <property type="nucleotide sequence ID" value="NZ_CP013747.1"/>
</dbReference>
<dbReference type="InterPro" id="IPR016160">
    <property type="entry name" value="Ald_DH_CS_CYS"/>
</dbReference>
<dbReference type="PANTHER" id="PTHR11699">
    <property type="entry name" value="ALDEHYDE DEHYDROGENASE-RELATED"/>
    <property type="match status" value="1"/>
</dbReference>
<comment type="similarity">
    <text evidence="1 4">Belongs to the aldehyde dehydrogenase family.</text>
</comment>
<dbReference type="PROSITE" id="PS00687">
    <property type="entry name" value="ALDEHYDE_DEHYDR_GLU"/>
    <property type="match status" value="1"/>
</dbReference>
<dbReference type="SUPFAM" id="SSF53720">
    <property type="entry name" value="ALDH-like"/>
    <property type="match status" value="1"/>
</dbReference>
<accession>A0A0U2XIK1</accession>
<evidence type="ECO:0000259" key="5">
    <source>
        <dbReference type="Pfam" id="PF00171"/>
    </source>
</evidence>
<feature type="active site" evidence="3">
    <location>
        <position position="245"/>
    </location>
</feature>
<dbReference type="InterPro" id="IPR016163">
    <property type="entry name" value="Ald_DH_C"/>
</dbReference>
<dbReference type="GO" id="GO:0016620">
    <property type="term" value="F:oxidoreductase activity, acting on the aldehyde or oxo group of donors, NAD or NADP as acceptor"/>
    <property type="evidence" value="ECO:0007669"/>
    <property type="project" value="InterPro"/>
</dbReference>
<dbReference type="CDD" id="cd07092">
    <property type="entry name" value="ALDH_ABALDH-YdcW"/>
    <property type="match status" value="1"/>
</dbReference>
<dbReference type="InterPro" id="IPR016161">
    <property type="entry name" value="Ald_DH/histidinol_DH"/>
</dbReference>
<reference evidence="6 7" key="1">
    <citation type="submission" date="2015-12" db="EMBL/GenBank/DDBJ databases">
        <authorList>
            <person name="Shamseldin A."/>
            <person name="Moawad H."/>
            <person name="Abd El-Rahim W.M."/>
            <person name="Sadowsky M.J."/>
        </authorList>
    </citation>
    <scope>NUCLEOTIDE SEQUENCE [LARGE SCALE GENOMIC DNA]</scope>
    <source>
        <strain evidence="6 7">Ar51</strain>
    </source>
</reference>
<evidence type="ECO:0000256" key="2">
    <source>
        <dbReference type="ARBA" id="ARBA00023002"/>
    </source>
</evidence>
<evidence type="ECO:0000313" key="7">
    <source>
        <dbReference type="Proteomes" id="UP000065151"/>
    </source>
</evidence>
<organism evidence="6">
    <name type="scientific">Pseudarthrobacter sulfonivorans</name>
    <dbReference type="NCBI Taxonomy" id="121292"/>
    <lineage>
        <taxon>Bacteria</taxon>
        <taxon>Bacillati</taxon>
        <taxon>Actinomycetota</taxon>
        <taxon>Actinomycetes</taxon>
        <taxon>Micrococcales</taxon>
        <taxon>Micrococcaceae</taxon>
        <taxon>Pseudarthrobacter</taxon>
    </lineage>
</organism>
<evidence type="ECO:0000313" key="6">
    <source>
        <dbReference type="EMBL" id="ALV43570.1"/>
    </source>
</evidence>
<keyword evidence="2 4" id="KW-0560">Oxidoreductase</keyword>
<dbReference type="AlphaFoldDB" id="A0A0U2XIK1"/>
<evidence type="ECO:0000256" key="3">
    <source>
        <dbReference type="PROSITE-ProRule" id="PRU10007"/>
    </source>
</evidence>
<dbReference type="Pfam" id="PF00171">
    <property type="entry name" value="Aldedh"/>
    <property type="match status" value="1"/>
</dbReference>
<dbReference type="Proteomes" id="UP000065151">
    <property type="component" value="Chromosome"/>
</dbReference>
<dbReference type="InterPro" id="IPR029510">
    <property type="entry name" value="Ald_DH_CS_GLU"/>
</dbReference>
<evidence type="ECO:0000256" key="4">
    <source>
        <dbReference type="RuleBase" id="RU003345"/>
    </source>
</evidence>
<gene>
    <name evidence="6" type="ORF">AU252_22315</name>
</gene>
<protein>
    <submittedName>
        <fullName evidence="6">Gamma-aminobutyraldehyde dehydrogenase</fullName>
    </submittedName>
</protein>
<dbReference type="PROSITE" id="PS00070">
    <property type="entry name" value="ALDEHYDE_DEHYDR_CYS"/>
    <property type="match status" value="1"/>
</dbReference>